<protein>
    <submittedName>
        <fullName evidence="1">Uncharacterized protein</fullName>
    </submittedName>
</protein>
<organism evidence="1 2">
    <name type="scientific">Holdemania filiformis</name>
    <dbReference type="NCBI Taxonomy" id="61171"/>
    <lineage>
        <taxon>Bacteria</taxon>
        <taxon>Bacillati</taxon>
        <taxon>Bacillota</taxon>
        <taxon>Erysipelotrichia</taxon>
        <taxon>Erysipelotrichales</taxon>
        <taxon>Erysipelotrichaceae</taxon>
        <taxon>Holdemania</taxon>
    </lineage>
</organism>
<reference evidence="1 2" key="1">
    <citation type="submission" date="2018-08" db="EMBL/GenBank/DDBJ databases">
        <title>A genome reference for cultivated species of the human gut microbiota.</title>
        <authorList>
            <person name="Zou Y."/>
            <person name="Xue W."/>
            <person name="Luo G."/>
        </authorList>
    </citation>
    <scope>NUCLEOTIDE SEQUENCE [LARGE SCALE GENOMIC DNA]</scope>
    <source>
        <strain evidence="1 2">AF24-29</strain>
    </source>
</reference>
<comment type="caution">
    <text evidence="1">The sequence shown here is derived from an EMBL/GenBank/DDBJ whole genome shotgun (WGS) entry which is preliminary data.</text>
</comment>
<dbReference type="RefSeq" id="WP_117895313.1">
    <property type="nucleotide sequence ID" value="NZ_CABJCV010000013.1"/>
</dbReference>
<name>A0A412FY88_9FIRM</name>
<gene>
    <name evidence="1" type="ORF">DWY25_11255</name>
</gene>
<evidence type="ECO:0000313" key="1">
    <source>
        <dbReference type="EMBL" id="RGR73128.1"/>
    </source>
</evidence>
<evidence type="ECO:0000313" key="2">
    <source>
        <dbReference type="Proteomes" id="UP000284178"/>
    </source>
</evidence>
<dbReference type="EMBL" id="QRUP01000013">
    <property type="protein sequence ID" value="RGR73128.1"/>
    <property type="molecule type" value="Genomic_DNA"/>
</dbReference>
<accession>A0A412FY88</accession>
<sequence>MKKVTEMNYDELMVELVRLAAALASKIATEYIGYKVIGYIEPDEEMSQSEADEFNVMVHYTIMLIDQLTQIKAAIKYAGHLNELEGVQYLRGFLLGMGEEV</sequence>
<keyword evidence="2" id="KW-1185">Reference proteome</keyword>
<dbReference type="AlphaFoldDB" id="A0A412FY88"/>
<dbReference type="GeneID" id="83015972"/>
<proteinExistence type="predicted"/>
<dbReference type="Proteomes" id="UP000284178">
    <property type="component" value="Unassembled WGS sequence"/>
</dbReference>